<protein>
    <recommendedName>
        <fullName evidence="3">28S ribosomal protein S9, mitochondrial</fullName>
    </recommendedName>
</protein>
<evidence type="ECO:0000313" key="1">
    <source>
        <dbReference type="EMBL" id="KAG8227041.1"/>
    </source>
</evidence>
<reference evidence="1" key="1">
    <citation type="submission" date="2013-04" db="EMBL/GenBank/DDBJ databases">
        <authorList>
            <person name="Qu J."/>
            <person name="Murali S.C."/>
            <person name="Bandaranaike D."/>
            <person name="Bellair M."/>
            <person name="Blankenburg K."/>
            <person name="Chao H."/>
            <person name="Dinh H."/>
            <person name="Doddapaneni H."/>
            <person name="Downs B."/>
            <person name="Dugan-Rocha S."/>
            <person name="Elkadiri S."/>
            <person name="Gnanaolivu R.D."/>
            <person name="Hernandez B."/>
            <person name="Javaid M."/>
            <person name="Jayaseelan J.C."/>
            <person name="Lee S."/>
            <person name="Li M."/>
            <person name="Ming W."/>
            <person name="Munidasa M."/>
            <person name="Muniz J."/>
            <person name="Nguyen L."/>
            <person name="Ongeri F."/>
            <person name="Osuji N."/>
            <person name="Pu L.-L."/>
            <person name="Puazo M."/>
            <person name="Qu C."/>
            <person name="Quiroz J."/>
            <person name="Raj R."/>
            <person name="Weissenberger G."/>
            <person name="Xin Y."/>
            <person name="Zou X."/>
            <person name="Han Y."/>
            <person name="Richards S."/>
            <person name="Worley K."/>
            <person name="Muzny D."/>
            <person name="Gibbs R."/>
        </authorList>
    </citation>
    <scope>NUCLEOTIDE SEQUENCE</scope>
    <source>
        <strain evidence="1">Sampled in the wild</strain>
    </source>
</reference>
<evidence type="ECO:0008006" key="3">
    <source>
        <dbReference type="Google" id="ProtNLM"/>
    </source>
</evidence>
<reference evidence="1" key="2">
    <citation type="submission" date="2017-10" db="EMBL/GenBank/DDBJ databases">
        <title>Ladona fulva Genome sequencing and assembly.</title>
        <authorList>
            <person name="Murali S."/>
            <person name="Richards S."/>
            <person name="Bandaranaike D."/>
            <person name="Bellair M."/>
            <person name="Blankenburg K."/>
            <person name="Chao H."/>
            <person name="Dinh H."/>
            <person name="Doddapaneni H."/>
            <person name="Dugan-Rocha S."/>
            <person name="Elkadiri S."/>
            <person name="Gnanaolivu R."/>
            <person name="Hernandez B."/>
            <person name="Skinner E."/>
            <person name="Javaid M."/>
            <person name="Lee S."/>
            <person name="Li M."/>
            <person name="Ming W."/>
            <person name="Munidasa M."/>
            <person name="Muniz J."/>
            <person name="Nguyen L."/>
            <person name="Hughes D."/>
            <person name="Osuji N."/>
            <person name="Pu L.-L."/>
            <person name="Puazo M."/>
            <person name="Qu C."/>
            <person name="Quiroz J."/>
            <person name="Raj R."/>
            <person name="Weissenberger G."/>
            <person name="Xin Y."/>
            <person name="Zou X."/>
            <person name="Han Y."/>
            <person name="Worley K."/>
            <person name="Muzny D."/>
            <person name="Gibbs R."/>
        </authorList>
    </citation>
    <scope>NUCLEOTIDE SEQUENCE</scope>
    <source>
        <strain evidence="1">Sampled in the wild</strain>
    </source>
</reference>
<gene>
    <name evidence="1" type="ORF">J437_LFUL013828</name>
</gene>
<proteinExistence type="predicted"/>
<sequence>MAATATFGLLRRVTLKQTKYKLFYALNNAPTDMKLRYVHSVFCKSTFCTEASGKEIERDKSTKSTISKAMRLYLERSREYEEFMRKESINYKIGRRHLANMMGEDPETFTQEDIDRAIEYLFPSGLFEPRARPLMRPPEEVFPQRKEAEFDESGRPYHFLFYTGKPNYYQLLHDVVTHLNGLNKYEDEMIRRHSYPGEADVVDFSGSEWISKDNLETLLVETINEREYDNFVKVMERLSHHPYAFRIRDFISKYRKLLISQTKASDIPKPLLGEDGKSRITVTEAQRKTARASATITHPGTGKITINGADILYFERIQSREQLI</sequence>
<comment type="caution">
    <text evidence="1">The sequence shown here is derived from an EMBL/GenBank/DDBJ whole genome shotgun (WGS) entry which is preliminary data.</text>
</comment>
<evidence type="ECO:0000313" key="2">
    <source>
        <dbReference type="Proteomes" id="UP000792457"/>
    </source>
</evidence>
<accession>A0A8K0K2B1</accession>
<organism evidence="1 2">
    <name type="scientific">Ladona fulva</name>
    <name type="common">Scarce chaser dragonfly</name>
    <name type="synonym">Libellula fulva</name>
    <dbReference type="NCBI Taxonomy" id="123851"/>
    <lineage>
        <taxon>Eukaryota</taxon>
        <taxon>Metazoa</taxon>
        <taxon>Ecdysozoa</taxon>
        <taxon>Arthropoda</taxon>
        <taxon>Hexapoda</taxon>
        <taxon>Insecta</taxon>
        <taxon>Pterygota</taxon>
        <taxon>Palaeoptera</taxon>
        <taxon>Odonata</taxon>
        <taxon>Epiprocta</taxon>
        <taxon>Anisoptera</taxon>
        <taxon>Libelluloidea</taxon>
        <taxon>Libellulidae</taxon>
        <taxon>Ladona</taxon>
    </lineage>
</organism>
<dbReference type="AlphaFoldDB" id="A0A8K0K2B1"/>
<dbReference type="OrthoDB" id="10254627at2759"/>
<dbReference type="EMBL" id="KZ308309">
    <property type="protein sequence ID" value="KAG8227041.1"/>
    <property type="molecule type" value="Genomic_DNA"/>
</dbReference>
<name>A0A8K0K2B1_LADFU</name>
<keyword evidence="2" id="KW-1185">Reference proteome</keyword>
<dbReference type="Proteomes" id="UP000792457">
    <property type="component" value="Unassembled WGS sequence"/>
</dbReference>